<feature type="compositionally biased region" description="Pro residues" evidence="1">
    <location>
        <begin position="354"/>
        <end position="363"/>
    </location>
</feature>
<feature type="transmembrane region" description="Helical" evidence="2">
    <location>
        <begin position="400"/>
        <end position="423"/>
    </location>
</feature>
<accession>A0A2C6KTP8</accession>
<dbReference type="VEuPathDB" id="ToxoDB:CSUI_006556"/>
<gene>
    <name evidence="3" type="ORF">CSUI_006556</name>
</gene>
<feature type="compositionally biased region" description="Polar residues" evidence="1">
    <location>
        <begin position="105"/>
        <end position="114"/>
    </location>
</feature>
<feature type="compositionally biased region" description="Pro residues" evidence="1">
    <location>
        <begin position="295"/>
        <end position="307"/>
    </location>
</feature>
<feature type="compositionally biased region" description="Basic and acidic residues" evidence="1">
    <location>
        <begin position="83"/>
        <end position="104"/>
    </location>
</feature>
<keyword evidence="2" id="KW-0472">Membrane</keyword>
<evidence type="ECO:0000256" key="2">
    <source>
        <dbReference type="SAM" id="Phobius"/>
    </source>
</evidence>
<organism evidence="3 4">
    <name type="scientific">Cystoisospora suis</name>
    <dbReference type="NCBI Taxonomy" id="483139"/>
    <lineage>
        <taxon>Eukaryota</taxon>
        <taxon>Sar</taxon>
        <taxon>Alveolata</taxon>
        <taxon>Apicomplexa</taxon>
        <taxon>Conoidasida</taxon>
        <taxon>Coccidia</taxon>
        <taxon>Eucoccidiorida</taxon>
        <taxon>Eimeriorina</taxon>
        <taxon>Sarcocystidae</taxon>
        <taxon>Cystoisospora</taxon>
    </lineage>
</organism>
<dbReference type="GeneID" id="94429923"/>
<feature type="region of interest" description="Disordered" evidence="1">
    <location>
        <begin position="63"/>
        <end position="143"/>
    </location>
</feature>
<feature type="compositionally biased region" description="Basic and acidic residues" evidence="1">
    <location>
        <begin position="123"/>
        <end position="132"/>
    </location>
</feature>
<reference evidence="3 4" key="1">
    <citation type="journal article" date="2017" name="Int. J. Parasitol.">
        <title>The genome of the protozoan parasite Cystoisospora suis and a reverse vaccinology approach to identify vaccine candidates.</title>
        <authorList>
            <person name="Palmieri N."/>
            <person name="Shrestha A."/>
            <person name="Ruttkowski B."/>
            <person name="Beck T."/>
            <person name="Vogl C."/>
            <person name="Tomley F."/>
            <person name="Blake D.P."/>
            <person name="Joachim A."/>
        </authorList>
    </citation>
    <scope>NUCLEOTIDE SEQUENCE [LARGE SCALE GENOMIC DNA]</scope>
    <source>
        <strain evidence="3 4">Wien I</strain>
    </source>
</reference>
<feature type="region of interest" description="Disordered" evidence="1">
    <location>
        <begin position="451"/>
        <end position="474"/>
    </location>
</feature>
<evidence type="ECO:0000313" key="4">
    <source>
        <dbReference type="Proteomes" id="UP000221165"/>
    </source>
</evidence>
<keyword evidence="4" id="KW-1185">Reference proteome</keyword>
<evidence type="ECO:0000256" key="1">
    <source>
        <dbReference type="SAM" id="MobiDB-lite"/>
    </source>
</evidence>
<dbReference type="Proteomes" id="UP000221165">
    <property type="component" value="Unassembled WGS sequence"/>
</dbReference>
<evidence type="ECO:0008006" key="5">
    <source>
        <dbReference type="Google" id="ProtNLM"/>
    </source>
</evidence>
<keyword evidence="2" id="KW-1133">Transmembrane helix</keyword>
<dbReference type="EMBL" id="MIGC01003327">
    <property type="protein sequence ID" value="PHJ19614.1"/>
    <property type="molecule type" value="Genomic_DNA"/>
</dbReference>
<dbReference type="AlphaFoldDB" id="A0A2C6KTP8"/>
<feature type="compositionally biased region" description="Polar residues" evidence="1">
    <location>
        <begin position="451"/>
        <end position="460"/>
    </location>
</feature>
<feature type="region of interest" description="Disordered" evidence="1">
    <location>
        <begin position="224"/>
        <end position="307"/>
    </location>
</feature>
<name>A0A2C6KTP8_9APIC</name>
<comment type="caution">
    <text evidence="3">The sequence shown here is derived from an EMBL/GenBank/DDBJ whole genome shotgun (WGS) entry which is preliminary data.</text>
</comment>
<proteinExistence type="predicted"/>
<dbReference type="RefSeq" id="XP_067921312.1">
    <property type="nucleotide sequence ID" value="XM_068066712.1"/>
</dbReference>
<feature type="compositionally biased region" description="Low complexity" evidence="1">
    <location>
        <begin position="461"/>
        <end position="474"/>
    </location>
</feature>
<feature type="compositionally biased region" description="Polar residues" evidence="1">
    <location>
        <begin position="67"/>
        <end position="79"/>
    </location>
</feature>
<protein>
    <recommendedName>
        <fullName evidence="5">Transmembrane protein</fullName>
    </recommendedName>
</protein>
<feature type="compositionally biased region" description="Low complexity" evidence="1">
    <location>
        <begin position="226"/>
        <end position="237"/>
    </location>
</feature>
<feature type="compositionally biased region" description="Low complexity" evidence="1">
    <location>
        <begin position="257"/>
        <end position="269"/>
    </location>
</feature>
<sequence length="474" mass="52217">MTSRIIAAGVLPLATVCCSMSYLVVLGVLFSSVSLSVSAGDETGESASFPSSTWSSDMVEKGYKNGVGTTTESISQEPNILSLEERQDDLTPRSAEAKDPRHLNGQETTETSASQRDHHRTPPKKEKGERRSPTRLFQWRLSSHKRLPEDKTSPYAQISMFLQTSAWVSTALLLFCYLRAIQVICSQATNTNTLKVATPHTGLTSRLLSETQHPADICTVVRDATPSYRANRSSSSPPARPSHERRHRPPSLHNTNRRPSLLPSRRSPPYLHTSPPPLSGDSPHLSGHQGGDLPSSPPPYDALPPFPPTYEAHNFASVYDHSDPLPFSGVTDLSDQDSRNSGLDDELPPAYSQVPPPYTEPYAPPSYEEAVVHPILLSPDALVYERLHPSHSSRRRNVRALYVAFLVGFLFVAFTAVYSCLLIRFAMQRDEARKAVSPSLFSLEEYELQQTKLRPPHTNQSTTTGVPSTTTGVP</sequence>
<feature type="region of interest" description="Disordered" evidence="1">
    <location>
        <begin position="327"/>
        <end position="363"/>
    </location>
</feature>
<feature type="non-terminal residue" evidence="3">
    <location>
        <position position="474"/>
    </location>
</feature>
<keyword evidence="2" id="KW-0812">Transmembrane</keyword>
<evidence type="ECO:0000313" key="3">
    <source>
        <dbReference type="EMBL" id="PHJ19614.1"/>
    </source>
</evidence>